<dbReference type="Pfam" id="PF21853">
    <property type="entry name" value="DUF6912"/>
    <property type="match status" value="1"/>
</dbReference>
<dbReference type="EMBL" id="JACHDN010000001">
    <property type="protein sequence ID" value="MBB5474084.1"/>
    <property type="molecule type" value="Genomic_DNA"/>
</dbReference>
<dbReference type="RefSeq" id="WP_146832266.1">
    <property type="nucleotide sequence ID" value="NZ_BJVQ01000002.1"/>
</dbReference>
<keyword evidence="3" id="KW-1185">Reference proteome</keyword>
<comment type="caution">
    <text evidence="1">The sequence shown here is derived from an EMBL/GenBank/DDBJ whole genome shotgun (WGS) entry which is preliminary data.</text>
</comment>
<protein>
    <submittedName>
        <fullName evidence="1">Uncharacterized protein</fullName>
    </submittedName>
</protein>
<sequence>MRLYLPATLDELDDLLRAGTPLAAPRRAHGVTPALAALLPDEDEEGVEFAAQLMAADDALVLLASRPDAPGLRLVVTVEVPDDAVRDGAPEEGTGVDDEAASLVTLTAPAGLGLVVCAHVDEPAARDEVARALDGDDEALDALAERDLLWYDVSELDRIPR</sequence>
<organism evidence="1 3">
    <name type="scientific">Cellulomonas hominis</name>
    <dbReference type="NCBI Taxonomy" id="156981"/>
    <lineage>
        <taxon>Bacteria</taxon>
        <taxon>Bacillati</taxon>
        <taxon>Actinomycetota</taxon>
        <taxon>Actinomycetes</taxon>
        <taxon>Micrococcales</taxon>
        <taxon>Cellulomonadaceae</taxon>
        <taxon>Cellulomonas</taxon>
    </lineage>
</organism>
<evidence type="ECO:0000313" key="3">
    <source>
        <dbReference type="Proteomes" id="UP000321723"/>
    </source>
</evidence>
<dbReference type="EMBL" id="BJVQ01000002">
    <property type="protein sequence ID" value="GEL45122.1"/>
    <property type="molecule type" value="Genomic_DNA"/>
</dbReference>
<evidence type="ECO:0000313" key="1">
    <source>
        <dbReference type="EMBL" id="GEL45122.1"/>
    </source>
</evidence>
<evidence type="ECO:0000313" key="2">
    <source>
        <dbReference type="EMBL" id="MBB5474084.1"/>
    </source>
</evidence>
<evidence type="ECO:0000313" key="4">
    <source>
        <dbReference type="Proteomes" id="UP000564629"/>
    </source>
</evidence>
<reference evidence="2 4" key="2">
    <citation type="submission" date="2020-08" db="EMBL/GenBank/DDBJ databases">
        <title>Sequencing the genomes of 1000 actinobacteria strains.</title>
        <authorList>
            <person name="Klenk H.-P."/>
        </authorList>
    </citation>
    <scope>NUCLEOTIDE SEQUENCE [LARGE SCALE GENOMIC DNA]</scope>
    <source>
        <strain evidence="2 4">DSM 9581</strain>
    </source>
</reference>
<dbReference type="InterPro" id="IPR054206">
    <property type="entry name" value="DUF6912"/>
</dbReference>
<dbReference type="AlphaFoldDB" id="A0A511F759"/>
<gene>
    <name evidence="1" type="ORF">CHO01_02380</name>
    <name evidence="2" type="ORF">HNR08_002820</name>
</gene>
<dbReference type="OrthoDB" id="3253180at2"/>
<accession>A0A511F759</accession>
<dbReference type="Proteomes" id="UP000564629">
    <property type="component" value="Unassembled WGS sequence"/>
</dbReference>
<dbReference type="Proteomes" id="UP000321723">
    <property type="component" value="Unassembled WGS sequence"/>
</dbReference>
<reference evidence="1 3" key="1">
    <citation type="submission" date="2019-07" db="EMBL/GenBank/DDBJ databases">
        <title>Whole genome shotgun sequence of Cellulomonas hominis NBRC 16055.</title>
        <authorList>
            <person name="Hosoyama A."/>
            <person name="Uohara A."/>
            <person name="Ohji S."/>
            <person name="Ichikawa N."/>
        </authorList>
    </citation>
    <scope>NUCLEOTIDE SEQUENCE [LARGE SCALE GENOMIC DNA]</scope>
    <source>
        <strain evidence="1 3">NBRC 16055</strain>
    </source>
</reference>
<proteinExistence type="predicted"/>
<name>A0A511F759_9CELL</name>